<gene>
    <name evidence="2" type="ORF">ACFQ2S_23805</name>
</gene>
<proteinExistence type="predicted"/>
<organism evidence="2 3">
    <name type="scientific">Tropicimonas aquimaris</name>
    <dbReference type="NCBI Taxonomy" id="914152"/>
    <lineage>
        <taxon>Bacteria</taxon>
        <taxon>Pseudomonadati</taxon>
        <taxon>Pseudomonadota</taxon>
        <taxon>Alphaproteobacteria</taxon>
        <taxon>Rhodobacterales</taxon>
        <taxon>Roseobacteraceae</taxon>
        <taxon>Tropicimonas</taxon>
    </lineage>
</organism>
<dbReference type="EMBL" id="JBHTJT010000060">
    <property type="protein sequence ID" value="MFD0982664.1"/>
    <property type="molecule type" value="Genomic_DNA"/>
</dbReference>
<dbReference type="RefSeq" id="WP_386078953.1">
    <property type="nucleotide sequence ID" value="NZ_JBHTJT010000060.1"/>
</dbReference>
<dbReference type="Pfam" id="PF10095">
    <property type="entry name" value="DUF2333"/>
    <property type="match status" value="1"/>
</dbReference>
<accession>A0ABW3IXZ4</accession>
<keyword evidence="1" id="KW-0812">Transmembrane</keyword>
<dbReference type="InterPro" id="IPR016936">
    <property type="entry name" value="UCP029693"/>
</dbReference>
<evidence type="ECO:0000256" key="1">
    <source>
        <dbReference type="SAM" id="Phobius"/>
    </source>
</evidence>
<feature type="transmembrane region" description="Helical" evidence="1">
    <location>
        <begin position="39"/>
        <end position="58"/>
    </location>
</feature>
<sequence length="336" mass="36938">MTSDSHHAHSHGTGLLPVLAGTGEARSEHQTRKFPVLRWARYLAVGVSIWAIVAYGVLGPLKHAISTEPPAVTTDGSGASAAVAAAAALIQRELNENGWTPNDPIVAPSAVLDNMPNFQTGVIDAVGRFSFELLDQIARTRGSSSDDPDLERATGFLQFPPDIWIWEPTRSLLPSVSSETQYRQGLSALMHYNDRLARGEAVFERRADTLAATLSRISADLGAQTARLERAQNTGWWIFSRQADDVFYHNKGMLHGYHVVLSNLGEDFERVIRERNLGPIWAQALDGLRQGAELRPTIVLNGDRDRSIFANHLALQGFYMKRAILQLEEAVNVLAV</sequence>
<keyword evidence="1" id="KW-0472">Membrane</keyword>
<keyword evidence="3" id="KW-1185">Reference proteome</keyword>
<comment type="caution">
    <text evidence="2">The sequence shown here is derived from an EMBL/GenBank/DDBJ whole genome shotgun (WGS) entry which is preliminary data.</text>
</comment>
<reference evidence="3" key="1">
    <citation type="journal article" date="2019" name="Int. J. Syst. Evol. Microbiol.">
        <title>The Global Catalogue of Microorganisms (GCM) 10K type strain sequencing project: providing services to taxonomists for standard genome sequencing and annotation.</title>
        <authorList>
            <consortium name="The Broad Institute Genomics Platform"/>
            <consortium name="The Broad Institute Genome Sequencing Center for Infectious Disease"/>
            <person name="Wu L."/>
            <person name="Ma J."/>
        </authorList>
    </citation>
    <scope>NUCLEOTIDE SEQUENCE [LARGE SCALE GENOMIC DNA]</scope>
    <source>
        <strain evidence="3">CCUG 60524</strain>
    </source>
</reference>
<evidence type="ECO:0000313" key="2">
    <source>
        <dbReference type="EMBL" id="MFD0982664.1"/>
    </source>
</evidence>
<keyword evidence="1" id="KW-1133">Transmembrane helix</keyword>
<evidence type="ECO:0000313" key="3">
    <source>
        <dbReference type="Proteomes" id="UP001597108"/>
    </source>
</evidence>
<name>A0ABW3IXZ4_9RHOB</name>
<dbReference type="Proteomes" id="UP001597108">
    <property type="component" value="Unassembled WGS sequence"/>
</dbReference>
<protein>
    <submittedName>
        <fullName evidence="2">DUF2333 family protein</fullName>
    </submittedName>
</protein>